<dbReference type="PROSITE" id="PS51186">
    <property type="entry name" value="GNAT"/>
    <property type="match status" value="1"/>
</dbReference>
<dbReference type="Proteomes" id="UP001239085">
    <property type="component" value="Unassembled WGS sequence"/>
</dbReference>
<dbReference type="CDD" id="cd04301">
    <property type="entry name" value="NAT_SF"/>
    <property type="match status" value="1"/>
</dbReference>
<evidence type="ECO:0000256" key="2">
    <source>
        <dbReference type="ARBA" id="ARBA00023315"/>
    </source>
</evidence>
<evidence type="ECO:0000313" key="5">
    <source>
        <dbReference type="Proteomes" id="UP001239085"/>
    </source>
</evidence>
<keyword evidence="2" id="KW-0012">Acyltransferase</keyword>
<dbReference type="InterPro" id="IPR050832">
    <property type="entry name" value="Bact_Acetyltransf"/>
</dbReference>
<dbReference type="EMBL" id="JAUSXK010000001">
    <property type="protein sequence ID" value="MDQ0645602.1"/>
    <property type="molecule type" value="Genomic_DNA"/>
</dbReference>
<comment type="caution">
    <text evidence="4">The sequence shown here is derived from an EMBL/GenBank/DDBJ whole genome shotgun (WGS) entry which is preliminary data.</text>
</comment>
<keyword evidence="1" id="KW-0808">Transferase</keyword>
<dbReference type="Gene3D" id="3.40.630.30">
    <property type="match status" value="1"/>
</dbReference>
<gene>
    <name evidence="4" type="ORF">QFZ46_003762</name>
</gene>
<dbReference type="InterPro" id="IPR016181">
    <property type="entry name" value="Acyl_CoA_acyltransferase"/>
</dbReference>
<feature type="domain" description="N-acetyltransferase" evidence="3">
    <location>
        <begin position="7"/>
        <end position="170"/>
    </location>
</feature>
<evidence type="ECO:0000256" key="1">
    <source>
        <dbReference type="ARBA" id="ARBA00022679"/>
    </source>
</evidence>
<reference evidence="4 5" key="1">
    <citation type="submission" date="2023-07" db="EMBL/GenBank/DDBJ databases">
        <title>Comparative genomics of wheat-associated soil bacteria to identify genetic determinants of phenazine resistance.</title>
        <authorList>
            <person name="Mouncey N."/>
        </authorList>
    </citation>
    <scope>NUCLEOTIDE SEQUENCE [LARGE SCALE GENOMIC DNA]</scope>
    <source>
        <strain evidence="4 5">W2I7</strain>
    </source>
</reference>
<dbReference type="Pfam" id="PF00583">
    <property type="entry name" value="Acetyltransf_1"/>
    <property type="match status" value="1"/>
</dbReference>
<evidence type="ECO:0000313" key="4">
    <source>
        <dbReference type="EMBL" id="MDQ0645602.1"/>
    </source>
</evidence>
<organism evidence="4 5">
    <name type="scientific">Microbacterium murale</name>
    <dbReference type="NCBI Taxonomy" id="1081040"/>
    <lineage>
        <taxon>Bacteria</taxon>
        <taxon>Bacillati</taxon>
        <taxon>Actinomycetota</taxon>
        <taxon>Actinomycetes</taxon>
        <taxon>Micrococcales</taxon>
        <taxon>Microbacteriaceae</taxon>
        <taxon>Microbacterium</taxon>
    </lineage>
</organism>
<dbReference type="InterPro" id="IPR000182">
    <property type="entry name" value="GNAT_dom"/>
</dbReference>
<proteinExistence type="predicted"/>
<name>A0ABU0PE59_9MICO</name>
<dbReference type="PANTHER" id="PTHR43877">
    <property type="entry name" value="AMINOALKYLPHOSPHONATE N-ACETYLTRANSFERASE-RELATED-RELATED"/>
    <property type="match status" value="1"/>
</dbReference>
<dbReference type="RefSeq" id="WP_307364021.1">
    <property type="nucleotide sequence ID" value="NZ_JAUSXK010000001.1"/>
</dbReference>
<dbReference type="SUPFAM" id="SSF55729">
    <property type="entry name" value="Acyl-CoA N-acyltransferases (Nat)"/>
    <property type="match status" value="1"/>
</dbReference>
<sequence>MQTGDSTIIRRPAEKDSTVVVRIQRAEFPWALPRRPVDATRTLFRAMEQAQGNARAPFFVAESDGKVVGYACAQPYAPFVDGDDLMSPDSPVAVIPQVAVIPTARGLGIATSLLDHLHEALGPADFSIALAHIRPELRRWYERMGWTVLPEHFGVAWIEPPSVLNRRILPAEAPDNAVATHTPLMHQPPMQIHGNTTIAFRFPDASMRIIAASFYEATDDAIANGRRAAQSLIKALNDDSGARAKIPSHSAMMLQVSALEPEAAAAWIEENWPPKSPPV</sequence>
<evidence type="ECO:0000259" key="3">
    <source>
        <dbReference type="PROSITE" id="PS51186"/>
    </source>
</evidence>
<keyword evidence="5" id="KW-1185">Reference proteome</keyword>
<protein>
    <submittedName>
        <fullName evidence="4">GNAT superfamily N-acetyltransferase</fullName>
    </submittedName>
</protein>
<accession>A0ABU0PE59</accession>